<dbReference type="GO" id="GO:0009435">
    <property type="term" value="P:NAD+ biosynthetic process"/>
    <property type="evidence" value="ECO:0007669"/>
    <property type="project" value="UniProtKB-UniPathway"/>
</dbReference>
<name>A0A5C6VKY9_9FLAO</name>
<dbReference type="GO" id="GO:0000334">
    <property type="term" value="F:3-hydroxyanthranilate 3,4-dioxygenase activity"/>
    <property type="evidence" value="ECO:0007669"/>
    <property type="project" value="UniProtKB-UniRule"/>
</dbReference>
<dbReference type="HAMAP" id="MF_00825">
    <property type="entry name" value="3_HAO"/>
    <property type="match status" value="1"/>
</dbReference>
<keyword evidence="6 7" id="KW-0408">Iron</keyword>
<reference evidence="8 9" key="1">
    <citation type="submission" date="2019-08" db="EMBL/GenBank/DDBJ databases">
        <title>Genome of Luteibaculum oceani JCM 18817.</title>
        <authorList>
            <person name="Bowman J.P."/>
        </authorList>
    </citation>
    <scope>NUCLEOTIDE SEQUENCE [LARGE SCALE GENOMIC DNA]</scope>
    <source>
        <strain evidence="8 9">JCM 18817</strain>
    </source>
</reference>
<dbReference type="UniPathway" id="UPA00253">
    <property type="reaction ID" value="UER00330"/>
</dbReference>
<evidence type="ECO:0000256" key="1">
    <source>
        <dbReference type="ARBA" id="ARBA00002752"/>
    </source>
</evidence>
<evidence type="ECO:0000256" key="7">
    <source>
        <dbReference type="HAMAP-Rule" id="MF_00825"/>
    </source>
</evidence>
<keyword evidence="2 7" id="KW-0662">Pyridine nucleotide biosynthesis</keyword>
<dbReference type="NCBIfam" id="TIGR03037">
    <property type="entry name" value="anthran_nbaC"/>
    <property type="match status" value="1"/>
</dbReference>
<evidence type="ECO:0000256" key="6">
    <source>
        <dbReference type="ARBA" id="ARBA00023004"/>
    </source>
</evidence>
<dbReference type="EMBL" id="VORB01000001">
    <property type="protein sequence ID" value="TXC85434.1"/>
    <property type="molecule type" value="Genomic_DNA"/>
</dbReference>
<dbReference type="GO" id="GO:0006569">
    <property type="term" value="P:L-tryptophan catabolic process"/>
    <property type="evidence" value="ECO:0007669"/>
    <property type="project" value="UniProtKB-UniRule"/>
</dbReference>
<dbReference type="RefSeq" id="WP_147012869.1">
    <property type="nucleotide sequence ID" value="NZ_VORB01000001.1"/>
</dbReference>
<dbReference type="AlphaFoldDB" id="A0A5C6VKY9"/>
<organism evidence="8 9">
    <name type="scientific">Luteibaculum oceani</name>
    <dbReference type="NCBI Taxonomy" id="1294296"/>
    <lineage>
        <taxon>Bacteria</taxon>
        <taxon>Pseudomonadati</taxon>
        <taxon>Bacteroidota</taxon>
        <taxon>Flavobacteriia</taxon>
        <taxon>Flavobacteriales</taxon>
        <taxon>Luteibaculaceae</taxon>
        <taxon>Luteibaculum</taxon>
    </lineage>
</organism>
<comment type="cofactor">
    <cofactor evidence="7">
        <name>Fe(2+)</name>
        <dbReference type="ChEBI" id="CHEBI:29033"/>
    </cofactor>
    <text evidence="7">Binds 2 Fe(2+) ions per subunit.</text>
</comment>
<dbReference type="InterPro" id="IPR011051">
    <property type="entry name" value="RmlC_Cupin_sf"/>
</dbReference>
<dbReference type="CDD" id="cd06123">
    <property type="entry name" value="cupin_HAO"/>
    <property type="match status" value="1"/>
</dbReference>
<feature type="binding site" evidence="7">
    <location>
        <position position="53"/>
    </location>
    <ligand>
        <name>Fe cation</name>
        <dbReference type="ChEBI" id="CHEBI:24875"/>
        <label>1</label>
        <note>catalytic</note>
    </ligand>
</feature>
<comment type="catalytic activity">
    <reaction evidence="7">
        <text>3-hydroxyanthranilate + O2 = (2Z,4Z)-2-amino-3-carboxymuconate 6-semialdehyde</text>
        <dbReference type="Rhea" id="RHEA:17953"/>
        <dbReference type="ChEBI" id="CHEBI:15379"/>
        <dbReference type="ChEBI" id="CHEBI:36559"/>
        <dbReference type="ChEBI" id="CHEBI:77612"/>
        <dbReference type="EC" id="1.13.11.6"/>
    </reaction>
</comment>
<keyword evidence="9" id="KW-1185">Reference proteome</keyword>
<feature type="binding site" evidence="7">
    <location>
        <position position="157"/>
    </location>
    <ligand>
        <name>Fe cation</name>
        <dbReference type="ChEBI" id="CHEBI:24875"/>
        <label>2</label>
    </ligand>
</feature>
<feature type="binding site" evidence="7">
    <location>
        <position position="95"/>
    </location>
    <ligand>
        <name>substrate</name>
    </ligand>
</feature>
<dbReference type="GO" id="GO:0019805">
    <property type="term" value="P:quinolinate biosynthetic process"/>
    <property type="evidence" value="ECO:0007669"/>
    <property type="project" value="UniProtKB-UniRule"/>
</dbReference>
<comment type="pathway">
    <text evidence="7">Cofactor biosynthesis; NAD(+) biosynthesis; quinolinate from L-kynurenine: step 3/3.</text>
</comment>
<dbReference type="NCBIfam" id="NF009763">
    <property type="entry name" value="PRK13264.1"/>
    <property type="match status" value="1"/>
</dbReference>
<evidence type="ECO:0000256" key="3">
    <source>
        <dbReference type="ARBA" id="ARBA00022723"/>
    </source>
</evidence>
<evidence type="ECO:0000256" key="4">
    <source>
        <dbReference type="ARBA" id="ARBA00022964"/>
    </source>
</evidence>
<keyword evidence="4 7" id="KW-0223">Dioxygenase</keyword>
<feature type="binding site" evidence="7">
    <location>
        <position position="123"/>
    </location>
    <ligand>
        <name>Fe cation</name>
        <dbReference type="ChEBI" id="CHEBI:24875"/>
        <label>2</label>
    </ligand>
</feature>
<dbReference type="PANTHER" id="PTHR15497:SF1">
    <property type="entry name" value="3-HYDROXYANTHRANILATE 3,4-DIOXYGENASE"/>
    <property type="match status" value="1"/>
</dbReference>
<keyword evidence="5 7" id="KW-0560">Oxidoreductase</keyword>
<feature type="binding site" evidence="7">
    <location>
        <position position="105"/>
    </location>
    <ligand>
        <name>substrate</name>
    </ligand>
</feature>
<dbReference type="PANTHER" id="PTHR15497">
    <property type="entry name" value="3-HYDROXYANTHRANILATE 3,4-DIOXYGENASE"/>
    <property type="match status" value="1"/>
</dbReference>
<dbReference type="InterPro" id="IPR010329">
    <property type="entry name" value="3hydroanth_dOase"/>
</dbReference>
<evidence type="ECO:0000313" key="8">
    <source>
        <dbReference type="EMBL" id="TXC85434.1"/>
    </source>
</evidence>
<feature type="binding site" evidence="7">
    <location>
        <position position="53"/>
    </location>
    <ligand>
        <name>substrate</name>
    </ligand>
</feature>
<dbReference type="OrthoDB" id="5002379at2"/>
<gene>
    <name evidence="7" type="primary">nbaC</name>
    <name evidence="8" type="ORF">FRX97_02055</name>
</gene>
<dbReference type="Gene3D" id="2.60.120.10">
    <property type="entry name" value="Jelly Rolls"/>
    <property type="match status" value="1"/>
</dbReference>
<keyword evidence="3 7" id="KW-0479">Metal-binding</keyword>
<comment type="function">
    <text evidence="1 7">Catalyzes the oxidative ring opening of 3-hydroxyanthranilate to 2-amino-3-carboxymuconate semialdehyde, which spontaneously cyclizes to quinolinate.</text>
</comment>
<dbReference type="EC" id="1.13.11.6" evidence="7"/>
<feature type="binding site" evidence="7">
    <location>
        <position position="47"/>
    </location>
    <ligand>
        <name>Fe cation</name>
        <dbReference type="ChEBI" id="CHEBI:24875"/>
        <label>1</label>
        <note>catalytic</note>
    </ligand>
</feature>
<dbReference type="GO" id="GO:0043420">
    <property type="term" value="P:anthranilate metabolic process"/>
    <property type="evidence" value="ECO:0007669"/>
    <property type="project" value="UniProtKB-UniRule"/>
</dbReference>
<evidence type="ECO:0000256" key="2">
    <source>
        <dbReference type="ARBA" id="ARBA00022642"/>
    </source>
</evidence>
<dbReference type="SUPFAM" id="SSF51182">
    <property type="entry name" value="RmlC-like cupins"/>
    <property type="match status" value="1"/>
</dbReference>
<evidence type="ECO:0000256" key="5">
    <source>
        <dbReference type="ARBA" id="ARBA00023002"/>
    </source>
</evidence>
<evidence type="ECO:0000313" key="9">
    <source>
        <dbReference type="Proteomes" id="UP000321168"/>
    </source>
</evidence>
<dbReference type="InterPro" id="IPR014710">
    <property type="entry name" value="RmlC-like_jellyroll"/>
</dbReference>
<feature type="binding site" evidence="7">
    <location>
        <position position="91"/>
    </location>
    <ligand>
        <name>Fe cation</name>
        <dbReference type="ChEBI" id="CHEBI:24875"/>
        <label>1</label>
        <note>catalytic</note>
    </ligand>
</feature>
<dbReference type="Proteomes" id="UP000321168">
    <property type="component" value="Unassembled WGS sequence"/>
</dbReference>
<proteinExistence type="inferred from homology"/>
<accession>A0A5C6VKY9</accession>
<comment type="similarity">
    <text evidence="7">Belongs to the 3-HAO family.</text>
</comment>
<feature type="binding site" evidence="7">
    <location>
        <position position="160"/>
    </location>
    <ligand>
        <name>Fe cation</name>
        <dbReference type="ChEBI" id="CHEBI:24875"/>
        <label>2</label>
    </ligand>
</feature>
<dbReference type="Pfam" id="PF06052">
    <property type="entry name" value="3-HAO"/>
    <property type="match status" value="1"/>
</dbReference>
<comment type="caution">
    <text evidence="8">The sequence shown here is derived from an EMBL/GenBank/DDBJ whole genome shotgun (WGS) entry which is preliminary data.</text>
</comment>
<feature type="binding site" evidence="7">
    <location>
        <position position="43"/>
    </location>
    <ligand>
        <name>O2</name>
        <dbReference type="ChEBI" id="CHEBI:15379"/>
    </ligand>
</feature>
<protein>
    <recommendedName>
        <fullName evidence="7">3-hydroxyanthranilate 3,4-dioxygenase</fullName>
        <ecNumber evidence="7">1.13.11.6</ecNumber>
    </recommendedName>
    <alternativeName>
        <fullName evidence="7">3-hydroxyanthranilate oxygenase</fullName>
        <shortName evidence="7">3-HAO</shortName>
    </alternativeName>
    <alternativeName>
        <fullName evidence="7">3-hydroxyanthranilic acid dioxygenase</fullName>
        <shortName evidence="7">HAD</shortName>
    </alternativeName>
</protein>
<sequence>MNKVLLKQWIQDHQLDLKPPVGNKVIVDNEDMLVMAVGGPNARLDYHYNETPEFFYQIKGDLHLHLQVNGVHKEVILGDEELFLLDARVPHLPQRSAGSIGLVIELKRNENQKDGLLWFCPKCNSKVYEEYFGLKDIEKDFHAVFNKFYNSEALRTCKNCGAVHPKP</sequence>
<feature type="binding site" evidence="7">
    <location>
        <position position="120"/>
    </location>
    <ligand>
        <name>Fe cation</name>
        <dbReference type="ChEBI" id="CHEBI:24875"/>
        <label>2</label>
    </ligand>
</feature>
<dbReference type="GO" id="GO:0008198">
    <property type="term" value="F:ferrous iron binding"/>
    <property type="evidence" value="ECO:0007669"/>
    <property type="project" value="UniProtKB-UniRule"/>
</dbReference>